<feature type="region of interest" description="Disordered" evidence="5">
    <location>
        <begin position="1"/>
        <end position="37"/>
    </location>
</feature>
<gene>
    <name evidence="7" type="ORF">STIAU_8628</name>
</gene>
<reference evidence="7 8" key="1">
    <citation type="submission" date="2006-04" db="EMBL/GenBank/DDBJ databases">
        <authorList>
            <person name="Nierman W.C."/>
        </authorList>
    </citation>
    <scope>NUCLEOTIDE SEQUENCE [LARGE SCALE GENOMIC DNA]</scope>
    <source>
        <strain evidence="7 8">DW4/3-1</strain>
    </source>
</reference>
<evidence type="ECO:0000256" key="1">
    <source>
        <dbReference type="ARBA" id="ARBA00004141"/>
    </source>
</evidence>
<feature type="compositionally biased region" description="Gly residues" evidence="5">
    <location>
        <begin position="105"/>
        <end position="117"/>
    </location>
</feature>
<feature type="region of interest" description="Disordered" evidence="5">
    <location>
        <begin position="281"/>
        <end position="303"/>
    </location>
</feature>
<feature type="compositionally biased region" description="Basic and acidic residues" evidence="5">
    <location>
        <begin position="285"/>
        <end position="299"/>
    </location>
</feature>
<dbReference type="PANTHER" id="PTHR43847:SF1">
    <property type="entry name" value="BLL3993 PROTEIN"/>
    <property type="match status" value="1"/>
</dbReference>
<accession>Q09BD7</accession>
<feature type="region of interest" description="Disordered" evidence="5">
    <location>
        <begin position="57"/>
        <end position="85"/>
    </location>
</feature>
<keyword evidence="7" id="KW-0808">Transferase</keyword>
<evidence type="ECO:0000256" key="6">
    <source>
        <dbReference type="SAM" id="Phobius"/>
    </source>
</evidence>
<proteinExistence type="predicted"/>
<feature type="transmembrane region" description="Helical" evidence="6">
    <location>
        <begin position="448"/>
        <end position="467"/>
    </location>
</feature>
<evidence type="ECO:0000256" key="4">
    <source>
        <dbReference type="ARBA" id="ARBA00023136"/>
    </source>
</evidence>
<feature type="transmembrane region" description="Helical" evidence="6">
    <location>
        <begin position="516"/>
        <end position="534"/>
    </location>
</feature>
<dbReference type="Proteomes" id="UP000032702">
    <property type="component" value="Unassembled WGS sequence"/>
</dbReference>
<dbReference type="AlphaFoldDB" id="Q09BD7"/>
<feature type="transmembrane region" description="Helical" evidence="6">
    <location>
        <begin position="420"/>
        <end position="442"/>
    </location>
</feature>
<dbReference type="Pfam" id="PF04140">
    <property type="entry name" value="ICMT"/>
    <property type="match status" value="1"/>
</dbReference>
<protein>
    <submittedName>
        <fullName evidence="7">Isoprenylcysteine carboxyl methyltransferase (Icmt) family</fullName>
    </submittedName>
</protein>
<evidence type="ECO:0000313" key="7">
    <source>
        <dbReference type="EMBL" id="EAU69021.1"/>
    </source>
</evidence>
<feature type="region of interest" description="Disordered" evidence="5">
    <location>
        <begin position="105"/>
        <end position="145"/>
    </location>
</feature>
<evidence type="ECO:0000313" key="8">
    <source>
        <dbReference type="Proteomes" id="UP000032702"/>
    </source>
</evidence>
<evidence type="ECO:0000256" key="2">
    <source>
        <dbReference type="ARBA" id="ARBA00022692"/>
    </source>
</evidence>
<keyword evidence="7" id="KW-0489">Methyltransferase</keyword>
<dbReference type="InterPro" id="IPR007269">
    <property type="entry name" value="ICMT_MeTrfase"/>
</dbReference>
<keyword evidence="2 6" id="KW-0812">Transmembrane</keyword>
<comment type="subcellular location">
    <subcellularLocation>
        <location evidence="1">Membrane</location>
        <topology evidence="1">Multi-pass membrane protein</topology>
    </subcellularLocation>
</comment>
<dbReference type="GO" id="GO:0004671">
    <property type="term" value="F:protein C-terminal S-isoprenylcysteine carboxyl O-methyltransferase activity"/>
    <property type="evidence" value="ECO:0007669"/>
    <property type="project" value="InterPro"/>
</dbReference>
<dbReference type="EMBL" id="AAMD01000009">
    <property type="protein sequence ID" value="EAU69021.1"/>
    <property type="molecule type" value="Genomic_DNA"/>
</dbReference>
<dbReference type="Gene3D" id="1.20.120.1630">
    <property type="match status" value="1"/>
</dbReference>
<dbReference type="GO" id="GO:0032259">
    <property type="term" value="P:methylation"/>
    <property type="evidence" value="ECO:0007669"/>
    <property type="project" value="UniProtKB-KW"/>
</dbReference>
<dbReference type="GO" id="GO:0016020">
    <property type="term" value="C:membrane"/>
    <property type="evidence" value="ECO:0007669"/>
    <property type="project" value="UniProtKB-SubCell"/>
</dbReference>
<name>Q09BD7_STIAD</name>
<dbReference type="InterPro" id="IPR052527">
    <property type="entry name" value="Metal_cation-efflux_comp"/>
</dbReference>
<comment type="caution">
    <text evidence="7">The sequence shown here is derived from an EMBL/GenBank/DDBJ whole genome shotgun (WGS) entry which is preliminary data.</text>
</comment>
<keyword evidence="4 6" id="KW-0472">Membrane</keyword>
<evidence type="ECO:0000256" key="3">
    <source>
        <dbReference type="ARBA" id="ARBA00022989"/>
    </source>
</evidence>
<dbReference type="PANTHER" id="PTHR43847">
    <property type="entry name" value="BLL3993 PROTEIN"/>
    <property type="match status" value="1"/>
</dbReference>
<evidence type="ECO:0000256" key="5">
    <source>
        <dbReference type="SAM" id="MobiDB-lite"/>
    </source>
</evidence>
<organism evidence="7 8">
    <name type="scientific">Stigmatella aurantiaca (strain DW4/3-1)</name>
    <dbReference type="NCBI Taxonomy" id="378806"/>
    <lineage>
        <taxon>Bacteria</taxon>
        <taxon>Pseudomonadati</taxon>
        <taxon>Myxococcota</taxon>
        <taxon>Myxococcia</taxon>
        <taxon>Myxococcales</taxon>
        <taxon>Cystobacterineae</taxon>
        <taxon>Archangiaceae</taxon>
        <taxon>Stigmatella</taxon>
    </lineage>
</organism>
<sequence length="564" mass="58220">MSWGDSPSLPREPHAQRTLLGLSSFPPSGWARPSAPLRPTGAAHRVLARLVGPEALQPRAAGGSSPRGECVGPLSGPAPRGVPRAGHLPAAQRCVDSLCGGAGREGGGPGLGEGGARPPGHRPHLLRDGDGAGHAQHRGAVGQPAGVSLRHQTHPHFWLGVRGRCGGAGPGGRLPAGLSWPHGGGALRGAVLADVAAGGPVHSQHHCLGPLRGWGRVCGVAGGRGGSPAPLSPRGGLAVGVLPRHRAHHGVGHRRYGLQGGAVGQGAAARERAHPRRCGFVPRRAPAEPRRHPALDRPYRGAQGAPSVRGGFGAARGGYCAFLGVVEGGGQSVLRLGSLRAGGDAGVPGASRGRLGGGDGDGARVLLRTGAAAMVSPSQAVFLGYMGALAAERLVELVLSRRNAARAFAQGGLERGQGHYRVMVVFHSLFLVACVAEVFVLRRPFPGALGWAALGAAVMAQALRYWAIATLGERWNSRIIVIPGLPPVTGGPYRFLRHPNYVAVVLELLAVPLIHGAWLTALVFTVGNAALLYVRIRAEEQALGEVYAQAFVHHPRFIPEVRRG</sequence>
<keyword evidence="3 6" id="KW-1133">Transmembrane helix</keyword>
<dbReference type="PATRIC" id="fig|378806.16.peg.8463"/>